<name>Q4SW68_TETNG</name>
<protein>
    <submittedName>
        <fullName evidence="1">(spotted green pufferfish) hypothetical protein</fullName>
    </submittedName>
</protein>
<accession>Q4SW68</accession>
<dbReference type="EMBL" id="CAAE01013686">
    <property type="protein sequence ID" value="CAF95114.1"/>
    <property type="molecule type" value="Genomic_DNA"/>
</dbReference>
<reference evidence="1" key="1">
    <citation type="journal article" date="2004" name="Nature">
        <title>Genome duplication in the teleost fish Tetraodon nigroviridis reveals the early vertebrate proto-karyotype.</title>
        <authorList>
            <person name="Jaillon O."/>
            <person name="Aury J.-M."/>
            <person name="Brunet F."/>
            <person name="Petit J.-L."/>
            <person name="Stange-Thomann N."/>
            <person name="Mauceli E."/>
            <person name="Bouneau L."/>
            <person name="Fischer C."/>
            <person name="Ozouf-Costaz C."/>
            <person name="Bernot A."/>
            <person name="Nicaud S."/>
            <person name="Jaffe D."/>
            <person name="Fisher S."/>
            <person name="Lutfalla G."/>
            <person name="Dossat C."/>
            <person name="Segurens B."/>
            <person name="Dasilva C."/>
            <person name="Salanoubat M."/>
            <person name="Levy M."/>
            <person name="Boudet N."/>
            <person name="Castellano S."/>
            <person name="Anthouard V."/>
            <person name="Jubin C."/>
            <person name="Castelli V."/>
            <person name="Katinka M."/>
            <person name="Vacherie B."/>
            <person name="Biemont C."/>
            <person name="Skalli Z."/>
            <person name="Cattolico L."/>
            <person name="Poulain J."/>
            <person name="De Berardinis V."/>
            <person name="Cruaud C."/>
            <person name="Duprat S."/>
            <person name="Brottier P."/>
            <person name="Coutanceau J.-P."/>
            <person name="Gouzy J."/>
            <person name="Parra G."/>
            <person name="Lardier G."/>
            <person name="Chapple C."/>
            <person name="McKernan K.J."/>
            <person name="McEwan P."/>
            <person name="Bosak S."/>
            <person name="Kellis M."/>
            <person name="Volff J.-N."/>
            <person name="Guigo R."/>
            <person name="Zody M.C."/>
            <person name="Mesirov J."/>
            <person name="Lindblad-Toh K."/>
            <person name="Birren B."/>
            <person name="Nusbaum C."/>
            <person name="Kahn D."/>
            <person name="Robinson-Rechavi M."/>
            <person name="Laudet V."/>
            <person name="Schachter V."/>
            <person name="Quetier F."/>
            <person name="Saurin W."/>
            <person name="Scarpelli C."/>
            <person name="Wincker P."/>
            <person name="Lander E.S."/>
            <person name="Weissenbach J."/>
            <person name="Roest Crollius H."/>
        </authorList>
    </citation>
    <scope>NUCLEOTIDE SEQUENCE [LARGE SCALE GENOMIC DNA]</scope>
</reference>
<comment type="caution">
    <text evidence="1">The sequence shown here is derived from an EMBL/GenBank/DDBJ whole genome shotgun (WGS) entry which is preliminary data.</text>
</comment>
<reference evidence="1" key="2">
    <citation type="submission" date="2004-02" db="EMBL/GenBank/DDBJ databases">
        <authorList>
            <consortium name="Genoscope"/>
            <consortium name="Whitehead Institute Centre for Genome Research"/>
        </authorList>
    </citation>
    <scope>NUCLEOTIDE SEQUENCE</scope>
</reference>
<dbReference type="KEGG" id="tng:GSTEN00011635G001"/>
<dbReference type="AlphaFoldDB" id="Q4SW68"/>
<proteinExistence type="predicted"/>
<dbReference type="HOGENOM" id="CLU_003182_9_4_1"/>
<sequence>MEYFVRREVLDEARLDEVGQKQTWSTKPSLGERVKESLR</sequence>
<evidence type="ECO:0000313" key="1">
    <source>
        <dbReference type="EMBL" id="CAF95114.1"/>
    </source>
</evidence>
<gene>
    <name evidence="1" type="ORF">GSTENG00011635001</name>
</gene>
<organism evidence="1">
    <name type="scientific">Tetraodon nigroviridis</name>
    <name type="common">Spotted green pufferfish</name>
    <name type="synonym">Chelonodon nigroviridis</name>
    <dbReference type="NCBI Taxonomy" id="99883"/>
    <lineage>
        <taxon>Eukaryota</taxon>
        <taxon>Metazoa</taxon>
        <taxon>Chordata</taxon>
        <taxon>Craniata</taxon>
        <taxon>Vertebrata</taxon>
        <taxon>Euteleostomi</taxon>
        <taxon>Actinopterygii</taxon>
        <taxon>Neopterygii</taxon>
        <taxon>Teleostei</taxon>
        <taxon>Neoteleostei</taxon>
        <taxon>Acanthomorphata</taxon>
        <taxon>Eupercaria</taxon>
        <taxon>Tetraodontiformes</taxon>
        <taxon>Tetradontoidea</taxon>
        <taxon>Tetraodontidae</taxon>
        <taxon>Tetraodon</taxon>
    </lineage>
</organism>